<evidence type="ECO:0000256" key="1">
    <source>
        <dbReference type="ARBA" id="ARBA00023239"/>
    </source>
</evidence>
<gene>
    <name evidence="2" type="ORF">METZ01_LOCUS265670</name>
</gene>
<organism evidence="2">
    <name type="scientific">marine metagenome</name>
    <dbReference type="NCBI Taxonomy" id="408172"/>
    <lineage>
        <taxon>unclassified sequences</taxon>
        <taxon>metagenomes</taxon>
        <taxon>ecological metagenomes</taxon>
    </lineage>
</organism>
<dbReference type="Pfam" id="PF00701">
    <property type="entry name" value="DHDPS"/>
    <property type="match status" value="1"/>
</dbReference>
<accession>A0A382JM44</accession>
<dbReference type="PIRSF" id="PIRSF001365">
    <property type="entry name" value="DHDPS"/>
    <property type="match status" value="1"/>
</dbReference>
<keyword evidence="1" id="KW-0456">Lyase</keyword>
<sequence length="323" mass="35175">MERIGQTLNEDSKGVYVISATPFTDDGSLDYPSLDRLIDFYFEQGVHGLTLLGVMGEAPKLNSQEQSQFMCHALRRIDGRRPVIVGVSNPGIDNLVALSRGAMDAGAAGGMVSGIPGLKTDEQVFGYFSRVIDALGANIPVCLQDYPPTTTVYLSISVINRLINNFPSIKMFKHEDCPGHRKLSSLRRAPQADGTRSVSILSGNGGLYVPQELRRGADGVMTGFAFPGSLVAVYEMFVAGKADAAEDLYDVYLPLIRHEQQFGLGLALRKETLRRQGVLRSAKSRDPGPSLDVDDLLELQRLFDRLVLKLKVAGHPIPEGLDS</sequence>
<dbReference type="EMBL" id="UINC01075028">
    <property type="protein sequence ID" value="SVC12816.1"/>
    <property type="molecule type" value="Genomic_DNA"/>
</dbReference>
<dbReference type="GO" id="GO:0005829">
    <property type="term" value="C:cytosol"/>
    <property type="evidence" value="ECO:0007669"/>
    <property type="project" value="TreeGrafter"/>
</dbReference>
<evidence type="ECO:0000313" key="2">
    <source>
        <dbReference type="EMBL" id="SVC12816.1"/>
    </source>
</evidence>
<name>A0A382JM44_9ZZZZ</name>
<dbReference type="SMART" id="SM01130">
    <property type="entry name" value="DHDPS"/>
    <property type="match status" value="1"/>
</dbReference>
<dbReference type="AlphaFoldDB" id="A0A382JM44"/>
<dbReference type="Gene3D" id="3.20.20.70">
    <property type="entry name" value="Aldolase class I"/>
    <property type="match status" value="1"/>
</dbReference>
<dbReference type="PANTHER" id="PTHR12128:SF66">
    <property type="entry name" value="4-HYDROXY-2-OXOGLUTARATE ALDOLASE, MITOCHONDRIAL"/>
    <property type="match status" value="1"/>
</dbReference>
<dbReference type="InterPro" id="IPR013785">
    <property type="entry name" value="Aldolase_TIM"/>
</dbReference>
<dbReference type="PANTHER" id="PTHR12128">
    <property type="entry name" value="DIHYDRODIPICOLINATE SYNTHASE"/>
    <property type="match status" value="1"/>
</dbReference>
<protein>
    <recommendedName>
        <fullName evidence="3">Dihydrodipicolinate synthase family protein</fullName>
    </recommendedName>
</protein>
<dbReference type="CDD" id="cd00408">
    <property type="entry name" value="DHDPS-like"/>
    <property type="match status" value="1"/>
</dbReference>
<dbReference type="SUPFAM" id="SSF51569">
    <property type="entry name" value="Aldolase"/>
    <property type="match status" value="1"/>
</dbReference>
<reference evidence="2" key="1">
    <citation type="submission" date="2018-05" db="EMBL/GenBank/DDBJ databases">
        <authorList>
            <person name="Lanie J.A."/>
            <person name="Ng W.-L."/>
            <person name="Kazmierczak K.M."/>
            <person name="Andrzejewski T.M."/>
            <person name="Davidsen T.M."/>
            <person name="Wayne K.J."/>
            <person name="Tettelin H."/>
            <person name="Glass J.I."/>
            <person name="Rusch D."/>
            <person name="Podicherti R."/>
            <person name="Tsui H.-C.T."/>
            <person name="Winkler M.E."/>
        </authorList>
    </citation>
    <scope>NUCLEOTIDE SEQUENCE</scope>
</reference>
<dbReference type="GO" id="GO:0008840">
    <property type="term" value="F:4-hydroxy-tetrahydrodipicolinate synthase activity"/>
    <property type="evidence" value="ECO:0007669"/>
    <property type="project" value="TreeGrafter"/>
</dbReference>
<evidence type="ECO:0008006" key="3">
    <source>
        <dbReference type="Google" id="ProtNLM"/>
    </source>
</evidence>
<dbReference type="InterPro" id="IPR002220">
    <property type="entry name" value="DapA-like"/>
</dbReference>
<proteinExistence type="predicted"/>